<dbReference type="HOGENOM" id="CLU_1208403_0_0_9"/>
<proteinExistence type="predicted"/>
<evidence type="ECO:0000256" key="1">
    <source>
        <dbReference type="SAM" id="Phobius"/>
    </source>
</evidence>
<feature type="transmembrane region" description="Helical" evidence="1">
    <location>
        <begin position="154"/>
        <end position="179"/>
    </location>
</feature>
<protein>
    <submittedName>
        <fullName evidence="2">Uncharacterized protein</fullName>
    </submittedName>
</protein>
<name>L0K9S3_HALHC</name>
<keyword evidence="1" id="KW-0472">Membrane</keyword>
<dbReference type="EMBL" id="CP003359">
    <property type="protein sequence ID" value="AGB40838.1"/>
    <property type="molecule type" value="Genomic_DNA"/>
</dbReference>
<feature type="transmembrane region" description="Helical" evidence="1">
    <location>
        <begin position="185"/>
        <end position="205"/>
    </location>
</feature>
<gene>
    <name evidence="2" type="ordered locus">Halha_0872</name>
</gene>
<dbReference type="RefSeq" id="WP_015326563.1">
    <property type="nucleotide sequence ID" value="NC_019978.1"/>
</dbReference>
<feature type="transmembrane region" description="Helical" evidence="1">
    <location>
        <begin position="120"/>
        <end position="142"/>
    </location>
</feature>
<evidence type="ECO:0000313" key="3">
    <source>
        <dbReference type="Proteomes" id="UP000010880"/>
    </source>
</evidence>
<organism evidence="2 3">
    <name type="scientific">Halobacteroides halobius (strain ATCC 35273 / DSM 5150 / MD-1)</name>
    <dbReference type="NCBI Taxonomy" id="748449"/>
    <lineage>
        <taxon>Bacteria</taxon>
        <taxon>Bacillati</taxon>
        <taxon>Bacillota</taxon>
        <taxon>Clostridia</taxon>
        <taxon>Halanaerobiales</taxon>
        <taxon>Halobacteroidaceae</taxon>
        <taxon>Halobacteroides</taxon>
    </lineage>
</organism>
<keyword evidence="3" id="KW-1185">Reference proteome</keyword>
<feature type="transmembrane region" description="Helical" evidence="1">
    <location>
        <begin position="49"/>
        <end position="70"/>
    </location>
</feature>
<evidence type="ECO:0000313" key="2">
    <source>
        <dbReference type="EMBL" id="AGB40838.1"/>
    </source>
</evidence>
<dbReference type="STRING" id="748449.Halha_0872"/>
<dbReference type="Proteomes" id="UP000010880">
    <property type="component" value="Chromosome"/>
</dbReference>
<reference evidence="3" key="1">
    <citation type="submission" date="2012-02" db="EMBL/GenBank/DDBJ databases">
        <title>The complete genome of Halobacteroides halobius DSM 5150.</title>
        <authorList>
            <person name="Lucas S."/>
            <person name="Copeland A."/>
            <person name="Lapidus A."/>
            <person name="Glavina del Rio T."/>
            <person name="Dalin E."/>
            <person name="Tice H."/>
            <person name="Bruce D."/>
            <person name="Goodwin L."/>
            <person name="Pitluck S."/>
            <person name="Peters L."/>
            <person name="Mikhailova N."/>
            <person name="Gu W."/>
            <person name="Kyrpides N."/>
            <person name="Mavromatis K."/>
            <person name="Ivanova N."/>
            <person name="Brettin T."/>
            <person name="Detter J.C."/>
            <person name="Han C."/>
            <person name="Larimer F."/>
            <person name="Land M."/>
            <person name="Hauser L."/>
            <person name="Markowitz V."/>
            <person name="Cheng J.-F."/>
            <person name="Hugenholtz P."/>
            <person name="Woyke T."/>
            <person name="Wu D."/>
            <person name="Tindall B."/>
            <person name="Pomrenke H."/>
            <person name="Brambilla E."/>
            <person name="Klenk H.-P."/>
            <person name="Eisen J.A."/>
        </authorList>
    </citation>
    <scope>NUCLEOTIDE SEQUENCE [LARGE SCALE GENOMIC DNA]</scope>
    <source>
        <strain evidence="3">ATCC 35273 / DSM 5150 / MD-1</strain>
    </source>
</reference>
<keyword evidence="1" id="KW-0812">Transmembrane</keyword>
<accession>L0K9S3</accession>
<dbReference type="AlphaFoldDB" id="L0K9S3"/>
<feature type="transmembrane region" description="Helical" evidence="1">
    <location>
        <begin position="21"/>
        <end position="43"/>
    </location>
</feature>
<keyword evidence="1" id="KW-1133">Transmembrane helix</keyword>
<sequence>MSSNQLSIRDSFKFAWRILKNNFSVLVGPLVLWGVVFLLGLFIPRGTSILSFIAGYIRLLVTLGIANLLLQLYDGLKVSWEDMIFNQQVYVILFLLSAVIYLTSALLTTIAGLFNSMIASFLLMGLGVFLFIRFFLAGYLIIDKDLALITALQLSYVLTEGVVLKLLILWLLTVALNILGIFPGLLLGLIFVSTPLSLGATVFIYRNLLERLNFNFEEPIFIQDIDLND</sequence>
<dbReference type="KEGG" id="hhl:Halha_0872"/>
<feature type="transmembrane region" description="Helical" evidence="1">
    <location>
        <begin position="90"/>
        <end position="114"/>
    </location>
</feature>